<dbReference type="Proteomes" id="UP000339690">
    <property type="component" value="Chromosome"/>
</dbReference>
<protein>
    <submittedName>
        <fullName evidence="1">Uncharacterized protein</fullName>
    </submittedName>
</protein>
<dbReference type="KEGG" id="grc:GI584_00150"/>
<sequence>MFLGRVSAKGKTYLYLKKYCVRENYEANATIIYAFGRIDNALSNMYEWKNDFSSFPLELKQQGCTKKDLLNWIDTLESGIHKRSGRSFIHQQNIYEFTK</sequence>
<dbReference type="RefSeq" id="WP_153789864.1">
    <property type="nucleotide sequence ID" value="NZ_CP045915.1"/>
</dbReference>
<dbReference type="EMBL" id="CP045915">
    <property type="protein sequence ID" value="QGH32590.1"/>
    <property type="molecule type" value="Genomic_DNA"/>
</dbReference>
<reference evidence="1 2" key="1">
    <citation type="submission" date="2019-11" db="EMBL/GenBank/DDBJ databases">
        <title>Gracilibacillus salitolerans sp. nov., a moderate halophile isolated from a saline soil in northwest China.</title>
        <authorList>
            <person name="Gan L."/>
        </authorList>
    </citation>
    <scope>NUCLEOTIDE SEQUENCE [LARGE SCALE GENOMIC DNA]</scope>
    <source>
        <strain evidence="1 2">SCU50</strain>
    </source>
</reference>
<accession>A0A5Q2TF92</accession>
<dbReference type="AlphaFoldDB" id="A0A5Q2TF92"/>
<organism evidence="1 2">
    <name type="scientific">Gracilibacillus salitolerans</name>
    <dbReference type="NCBI Taxonomy" id="2663022"/>
    <lineage>
        <taxon>Bacteria</taxon>
        <taxon>Bacillati</taxon>
        <taxon>Bacillota</taxon>
        <taxon>Bacilli</taxon>
        <taxon>Bacillales</taxon>
        <taxon>Bacillaceae</taxon>
        <taxon>Gracilibacillus</taxon>
    </lineage>
</organism>
<name>A0A5Q2TF92_9BACI</name>
<keyword evidence="2" id="KW-1185">Reference proteome</keyword>
<proteinExistence type="predicted"/>
<gene>
    <name evidence="1" type="ORF">GI584_00150</name>
</gene>
<evidence type="ECO:0000313" key="1">
    <source>
        <dbReference type="EMBL" id="QGH32590.1"/>
    </source>
</evidence>
<evidence type="ECO:0000313" key="2">
    <source>
        <dbReference type="Proteomes" id="UP000339690"/>
    </source>
</evidence>